<sequence length="162" mass="18442">MIMTTTKKDNYVINILKEKATESKLRMKHCACLTCGGKVMCINVNTSRTKFCSAILPCGHSELMCIYEWWNTCKKKVDKKKRKLSRMKLYVLRLKPNGKMGNSAPCILCTNFMKECGIKKISYSDSDGNIISINISDYDTKHESNGFIATKGSCRILKFPFK</sequence>
<dbReference type="Gene3D" id="3.40.140.10">
    <property type="entry name" value="Cytidine Deaminase, domain 2"/>
    <property type="match status" value="1"/>
</dbReference>
<dbReference type="InterPro" id="IPR016193">
    <property type="entry name" value="Cytidine_deaminase-like"/>
</dbReference>
<accession>X1D2W0</accession>
<organism evidence="1">
    <name type="scientific">marine sediment metagenome</name>
    <dbReference type="NCBI Taxonomy" id="412755"/>
    <lineage>
        <taxon>unclassified sequences</taxon>
        <taxon>metagenomes</taxon>
        <taxon>ecological metagenomes</taxon>
    </lineage>
</organism>
<reference evidence="1" key="1">
    <citation type="journal article" date="2014" name="Front. Microbiol.">
        <title>High frequency of phylogenetically diverse reductive dehalogenase-homologous genes in deep subseafloor sedimentary metagenomes.</title>
        <authorList>
            <person name="Kawai M."/>
            <person name="Futagami T."/>
            <person name="Toyoda A."/>
            <person name="Takaki Y."/>
            <person name="Nishi S."/>
            <person name="Hori S."/>
            <person name="Arai W."/>
            <person name="Tsubouchi T."/>
            <person name="Morono Y."/>
            <person name="Uchiyama I."/>
            <person name="Ito T."/>
            <person name="Fujiyama A."/>
            <person name="Inagaki F."/>
            <person name="Takami H."/>
        </authorList>
    </citation>
    <scope>NUCLEOTIDE SEQUENCE</scope>
    <source>
        <strain evidence="1">Expedition CK06-06</strain>
    </source>
</reference>
<dbReference type="EMBL" id="BART01035438">
    <property type="protein sequence ID" value="GAH14492.1"/>
    <property type="molecule type" value="Genomic_DNA"/>
</dbReference>
<dbReference type="AlphaFoldDB" id="X1D2W0"/>
<comment type="caution">
    <text evidence="1">The sequence shown here is derived from an EMBL/GenBank/DDBJ whole genome shotgun (WGS) entry which is preliminary data.</text>
</comment>
<dbReference type="SUPFAM" id="SSF53927">
    <property type="entry name" value="Cytidine deaminase-like"/>
    <property type="match status" value="1"/>
</dbReference>
<protein>
    <recommendedName>
        <fullName evidence="2">CMP/dCMP-type deaminase domain-containing protein</fullName>
    </recommendedName>
</protein>
<dbReference type="GO" id="GO:0003824">
    <property type="term" value="F:catalytic activity"/>
    <property type="evidence" value="ECO:0007669"/>
    <property type="project" value="InterPro"/>
</dbReference>
<evidence type="ECO:0008006" key="2">
    <source>
        <dbReference type="Google" id="ProtNLM"/>
    </source>
</evidence>
<proteinExistence type="predicted"/>
<evidence type="ECO:0000313" key="1">
    <source>
        <dbReference type="EMBL" id="GAH14492.1"/>
    </source>
</evidence>
<gene>
    <name evidence="1" type="ORF">S01H4_60189</name>
</gene>
<name>X1D2W0_9ZZZZ</name>